<organism evidence="2 3">
    <name type="scientific">Thelonectria olida</name>
    <dbReference type="NCBI Taxonomy" id="1576542"/>
    <lineage>
        <taxon>Eukaryota</taxon>
        <taxon>Fungi</taxon>
        <taxon>Dikarya</taxon>
        <taxon>Ascomycota</taxon>
        <taxon>Pezizomycotina</taxon>
        <taxon>Sordariomycetes</taxon>
        <taxon>Hypocreomycetidae</taxon>
        <taxon>Hypocreales</taxon>
        <taxon>Nectriaceae</taxon>
        <taxon>Thelonectria</taxon>
    </lineage>
</organism>
<feature type="region of interest" description="Disordered" evidence="1">
    <location>
        <begin position="173"/>
        <end position="212"/>
    </location>
</feature>
<dbReference type="InterPro" id="IPR012677">
    <property type="entry name" value="Nucleotide-bd_a/b_plait_sf"/>
</dbReference>
<feature type="compositionally biased region" description="Polar residues" evidence="1">
    <location>
        <begin position="347"/>
        <end position="410"/>
    </location>
</feature>
<keyword evidence="3" id="KW-1185">Reference proteome</keyword>
<feature type="compositionally biased region" description="Pro residues" evidence="1">
    <location>
        <begin position="433"/>
        <end position="442"/>
    </location>
</feature>
<feature type="compositionally biased region" description="Polar residues" evidence="1">
    <location>
        <begin position="446"/>
        <end position="459"/>
    </location>
</feature>
<accession>A0A9P8W353</accession>
<feature type="region of interest" description="Disordered" evidence="1">
    <location>
        <begin position="256"/>
        <end position="279"/>
    </location>
</feature>
<sequence length="1103" mass="119258">MSLNPGYIVGPSREPSPFTGAEAVFIPRSAQQANDATQTSDLSQPNGAYQVDSAYQVNGFSQPNDYNQASGYNQENDTSQINEDDSFYEVASGSPSGPAGHNTPRNGLIVPRQTAPEAESWVISAQHALENALAAAQRNDMAAATAASPPVDPYTAGYSRMDGHLNSIYGSSNASTNGSAHSDIQHVNGANGSTHGLTSYPPPNGAGHVPGTVGSVNGVLASNQGVNGYAQVHTGHSNGVTNSVQAVNGYPHAATGQVNGADGSQVTANHPQGGADDTQPVIVPFQGVVVSEQEPSFNPQDSRDPARQATIVPLGQTQYVSPAPQVPNTRPQRPSRPGRTVPAGNSGLAQGSAPFNQVPTNIQQTNQMPQTTAPGRQSAGQTRGPASSANTRPTSAGGRNSGNQNSNPSGTRRAPLSAPTGPRVAPAQNRAPPNRPFRPPTGPAAQTHTGFRGHTTSSRPGRGIPHSQSYQHIPQTRSMESIPEVESPQLKAGGLSSLLLPQSHSLQTIHQGQVAYAFAQAQPMQVNPKVQAAQPVQHESAPQMVMQAQPVQMLPQSQSFTAIPQAGAYQFIPHSYSAHSVLQTQSFQPVEQYQAASPVPQLQTFYHPQGQYVQGIPHSYTVQNLQQQVLSPGGTAQHFKDGFVASPLVTRENVERVSEPRNCAPTTAGLSVVNAPPPKFALAVNHAPSQADVQSQDPFVSPRRIHAPRGLNSQAPEPSRALVPYQTADNPVATFNMGDLIEAVPGYNPIQPSEKLQSIRNTPTGRPSVEQAMNSANFPFVDGPRQAAPKNNGVIKLKNIPFSTSRSEIIAFLGRNSKILNDSEEPVHIIMDKATSKTMDAYVEFHTLADAMRSAERHHQNLLNGRTSRLGDRPIEVELSSQGSLMKDLFPHARGVLWDGPHPKLKRHNPREPWNNFKGFINVEEMTMLVKHVEVPHRSPFSKECPQRPYECLISTLCKFPWQMTAHITIVQRQAIYKATRELIIILKRAVERGDDVINVSPQLFKRVYSVALRCQGLSILMKDDLAFVAGVSREVAARDFGLPLYADRWTHQYALVPKPGMPLDVVEYYIGLVREQSERDLFQRNLNERTQIQEKAKYTQMH</sequence>
<feature type="compositionally biased region" description="Polar residues" evidence="1">
    <location>
        <begin position="256"/>
        <end position="270"/>
    </location>
</feature>
<proteinExistence type="predicted"/>
<feature type="region of interest" description="Disordered" evidence="1">
    <location>
        <begin position="26"/>
        <end position="47"/>
    </location>
</feature>
<evidence type="ECO:0000256" key="1">
    <source>
        <dbReference type="SAM" id="MobiDB-lite"/>
    </source>
</evidence>
<dbReference type="CDD" id="cd12254">
    <property type="entry name" value="RRM_hnRNPH_ESRPs_RBM12_like"/>
    <property type="match status" value="1"/>
</dbReference>
<feature type="compositionally biased region" description="Polar residues" evidence="1">
    <location>
        <begin position="315"/>
        <end position="332"/>
    </location>
</feature>
<dbReference type="EMBL" id="JAGPYM010000013">
    <property type="protein sequence ID" value="KAH6887943.1"/>
    <property type="molecule type" value="Genomic_DNA"/>
</dbReference>
<evidence type="ECO:0000313" key="2">
    <source>
        <dbReference type="EMBL" id="KAH6887943.1"/>
    </source>
</evidence>
<dbReference type="SUPFAM" id="SSF54928">
    <property type="entry name" value="RNA-binding domain, RBD"/>
    <property type="match status" value="1"/>
</dbReference>
<protein>
    <recommendedName>
        <fullName evidence="4">RRM domain-containing protein</fullName>
    </recommendedName>
</protein>
<feature type="compositionally biased region" description="Low complexity" evidence="1">
    <location>
        <begin position="422"/>
        <end position="432"/>
    </location>
</feature>
<dbReference type="GO" id="GO:0003676">
    <property type="term" value="F:nucleic acid binding"/>
    <property type="evidence" value="ECO:0007669"/>
    <property type="project" value="InterPro"/>
</dbReference>
<dbReference type="Gene3D" id="3.30.70.330">
    <property type="match status" value="1"/>
</dbReference>
<feature type="compositionally biased region" description="Polar residues" evidence="1">
    <location>
        <begin position="173"/>
        <end position="182"/>
    </location>
</feature>
<feature type="region of interest" description="Disordered" evidence="1">
    <location>
        <begin position="1"/>
        <end position="20"/>
    </location>
</feature>
<dbReference type="Proteomes" id="UP000777438">
    <property type="component" value="Unassembled WGS sequence"/>
</dbReference>
<feature type="compositionally biased region" description="Polar residues" evidence="1">
    <location>
        <begin position="466"/>
        <end position="479"/>
    </location>
</feature>
<gene>
    <name evidence="2" type="ORF">B0T10DRAFT_562371</name>
</gene>
<dbReference type="AlphaFoldDB" id="A0A9P8W353"/>
<dbReference type="OrthoDB" id="336240at2759"/>
<feature type="region of interest" description="Disordered" evidence="1">
    <location>
        <begin position="315"/>
        <end position="488"/>
    </location>
</feature>
<feature type="compositionally biased region" description="Polar residues" evidence="1">
    <location>
        <begin position="29"/>
        <end position="47"/>
    </location>
</feature>
<evidence type="ECO:0008006" key="4">
    <source>
        <dbReference type="Google" id="ProtNLM"/>
    </source>
</evidence>
<reference evidence="2 3" key="1">
    <citation type="journal article" date="2021" name="Nat. Commun.">
        <title>Genetic determinants of endophytism in the Arabidopsis root mycobiome.</title>
        <authorList>
            <person name="Mesny F."/>
            <person name="Miyauchi S."/>
            <person name="Thiergart T."/>
            <person name="Pickel B."/>
            <person name="Atanasova L."/>
            <person name="Karlsson M."/>
            <person name="Huettel B."/>
            <person name="Barry K.W."/>
            <person name="Haridas S."/>
            <person name="Chen C."/>
            <person name="Bauer D."/>
            <person name="Andreopoulos W."/>
            <person name="Pangilinan J."/>
            <person name="LaButti K."/>
            <person name="Riley R."/>
            <person name="Lipzen A."/>
            <person name="Clum A."/>
            <person name="Drula E."/>
            <person name="Henrissat B."/>
            <person name="Kohler A."/>
            <person name="Grigoriev I.V."/>
            <person name="Martin F.M."/>
            <person name="Hacquard S."/>
        </authorList>
    </citation>
    <scope>NUCLEOTIDE SEQUENCE [LARGE SCALE GENOMIC DNA]</scope>
    <source>
        <strain evidence="2 3">MPI-CAGE-CH-0241</strain>
    </source>
</reference>
<dbReference type="InterPro" id="IPR035979">
    <property type="entry name" value="RBD_domain_sf"/>
</dbReference>
<feature type="compositionally biased region" description="Polar residues" evidence="1">
    <location>
        <begin position="188"/>
        <end position="197"/>
    </location>
</feature>
<name>A0A9P8W353_9HYPO</name>
<evidence type="ECO:0000313" key="3">
    <source>
        <dbReference type="Proteomes" id="UP000777438"/>
    </source>
</evidence>
<comment type="caution">
    <text evidence="2">The sequence shown here is derived from an EMBL/GenBank/DDBJ whole genome shotgun (WGS) entry which is preliminary data.</text>
</comment>